<reference evidence="2" key="1">
    <citation type="submission" date="2020-01" db="EMBL/GenBank/DDBJ databases">
        <title>Muricauda ochracea sp. nov., isolated from a tidal flat of Garorim bay in Korea.</title>
        <authorList>
            <person name="Kim D."/>
            <person name="Yoo Y."/>
            <person name="Kim J.-J."/>
        </authorList>
    </citation>
    <scope>NUCLEOTIDE SEQUENCE</scope>
    <source>
        <strain evidence="2">JGD-17</strain>
    </source>
</reference>
<evidence type="ECO:0000313" key="3">
    <source>
        <dbReference type="Proteomes" id="UP000667650"/>
    </source>
</evidence>
<gene>
    <name evidence="2" type="ORF">GTQ34_16005</name>
</gene>
<accession>A0A964WYP3</accession>
<dbReference type="Proteomes" id="UP000667650">
    <property type="component" value="Unassembled WGS sequence"/>
</dbReference>
<proteinExistence type="predicted"/>
<dbReference type="EMBL" id="JAAABI010000010">
    <property type="protein sequence ID" value="NAY93415.1"/>
    <property type="molecule type" value="Genomic_DNA"/>
</dbReference>
<comment type="caution">
    <text evidence="2">The sequence shown here is derived from an EMBL/GenBank/DDBJ whole genome shotgun (WGS) entry which is preliminary data.</text>
</comment>
<organism evidence="2 3">
    <name type="scientific">Flagellimonas ochracea</name>
    <dbReference type="NCBI Taxonomy" id="2696472"/>
    <lineage>
        <taxon>Bacteria</taxon>
        <taxon>Pseudomonadati</taxon>
        <taxon>Bacteroidota</taxon>
        <taxon>Flavobacteriia</taxon>
        <taxon>Flavobacteriales</taxon>
        <taxon>Flavobacteriaceae</taxon>
        <taxon>Flagellimonas</taxon>
    </lineage>
</organism>
<sequence>MNKGKKFYMVFAMVLLMATPVLAQKSAMVLTFTDGRVLKGYGKLRKQEVKYRAGKQSKPEYFPIADLAMIRIKLKEDWREYHKVQIRDRDDSLMLELVEQGRVTLYRNSSQGYMPTGAAGVGSVGGAGISGGQFYSVHQYYLKKAEEAEAIHIGSNQLFEKNFKEAASTYFAECNTVVQKINSGKYKKKDIKEIVAQYNNECK</sequence>
<keyword evidence="1" id="KW-0732">Signal</keyword>
<dbReference type="AlphaFoldDB" id="A0A964WYP3"/>
<evidence type="ECO:0000313" key="2">
    <source>
        <dbReference type="EMBL" id="NAY93415.1"/>
    </source>
</evidence>
<name>A0A964WYP3_9FLAO</name>
<protein>
    <recommendedName>
        <fullName evidence="4">DUF4468 domain-containing protein</fullName>
    </recommendedName>
</protein>
<evidence type="ECO:0000256" key="1">
    <source>
        <dbReference type="SAM" id="SignalP"/>
    </source>
</evidence>
<dbReference type="RefSeq" id="WP_166524825.1">
    <property type="nucleotide sequence ID" value="NZ_JAAABI010000010.1"/>
</dbReference>
<evidence type="ECO:0008006" key="4">
    <source>
        <dbReference type="Google" id="ProtNLM"/>
    </source>
</evidence>
<keyword evidence="3" id="KW-1185">Reference proteome</keyword>
<feature type="chain" id="PRO_5036686143" description="DUF4468 domain-containing protein" evidence="1">
    <location>
        <begin position="24"/>
        <end position="203"/>
    </location>
</feature>
<feature type="signal peptide" evidence="1">
    <location>
        <begin position="1"/>
        <end position="23"/>
    </location>
</feature>